<dbReference type="Pfam" id="PF13635">
    <property type="entry name" value="DUF4143"/>
    <property type="match status" value="1"/>
</dbReference>
<dbReference type="InterPro" id="IPR041682">
    <property type="entry name" value="AAA_14"/>
</dbReference>
<reference evidence="2 3" key="1">
    <citation type="submission" date="2020-06" db="EMBL/GenBank/DDBJ databases">
        <title>High-quality draft genome of sulfate reducer Desulfobacter latus type strain AcrS2 isolated from marine sediment.</title>
        <authorList>
            <person name="Hoppe M."/>
            <person name="Larsen C.K."/>
            <person name="Marshall I.P.G."/>
            <person name="Schramm A."/>
            <person name="Marietou A.G."/>
        </authorList>
    </citation>
    <scope>NUCLEOTIDE SEQUENCE [LARGE SCALE GENOMIC DNA]</scope>
    <source>
        <strain evidence="2 3">AcRS2</strain>
    </source>
</reference>
<proteinExistence type="predicted"/>
<keyword evidence="2" id="KW-0547">Nucleotide-binding</keyword>
<keyword evidence="2" id="KW-0067">ATP-binding</keyword>
<sequence>MINRDRLSTLKSWFFREKRKPLLIRGARQVGKTTLVRMFCDQENIRLVEINCEKPFVFMSLVEKLDPKVVVQAMEFEFNVSIDHADSLIFFDEVQNSPSVLKLLRYFYEELPQYRVIATGSLLEFVLDEPEFSIPVGRLELMYLNPLSFEEFLNAAGEIKALDMIQTFSLGEEIAQPFHLTLTRLLRRYAAVGGMPEVVQAHIKGAGIKELERTKYAILDTLKLDFHKYTRKTNPKLLTIILDALPLHVGKKLKYTGIDRSYKSNEMAIALHQLCLAKVVFKVFNSGCNGVPLGAEKKERFFKCFMLDIGLIHTQLQLNPFETSEAEEFNLINNGALAEQLIAQQLMAQYPDYMSPELYYWAREKKASSAEVDFVIADDRRRIIPVEVKAGSTGSLRSLQIMMVEKKLDCAVRFNSMSPSIFHEDRQTLKGRSRFTLYSFPHYLSGQVMRLLNG</sequence>
<evidence type="ECO:0000313" key="2">
    <source>
        <dbReference type="EMBL" id="NWH06566.1"/>
    </source>
</evidence>
<keyword evidence="3" id="KW-1185">Reference proteome</keyword>
<dbReference type="InterPro" id="IPR025420">
    <property type="entry name" value="DUF4143"/>
</dbReference>
<dbReference type="InterPro" id="IPR003593">
    <property type="entry name" value="AAA+_ATPase"/>
</dbReference>
<dbReference type="InterPro" id="IPR027417">
    <property type="entry name" value="P-loop_NTPase"/>
</dbReference>
<name>A0A850TGD6_9BACT</name>
<dbReference type="SUPFAM" id="SSF52540">
    <property type="entry name" value="P-loop containing nucleoside triphosphate hydrolases"/>
    <property type="match status" value="1"/>
</dbReference>
<evidence type="ECO:0000259" key="1">
    <source>
        <dbReference type="SMART" id="SM00382"/>
    </source>
</evidence>
<dbReference type="RefSeq" id="WP_178368019.1">
    <property type="nucleotide sequence ID" value="NZ_JACADJ010000085.1"/>
</dbReference>
<dbReference type="Proteomes" id="UP000553343">
    <property type="component" value="Unassembled WGS sequence"/>
</dbReference>
<dbReference type="Pfam" id="PF13173">
    <property type="entry name" value="AAA_14"/>
    <property type="match status" value="1"/>
</dbReference>
<organism evidence="2 3">
    <name type="scientific">Desulfobacter latus</name>
    <dbReference type="NCBI Taxonomy" id="2292"/>
    <lineage>
        <taxon>Bacteria</taxon>
        <taxon>Pseudomonadati</taxon>
        <taxon>Thermodesulfobacteriota</taxon>
        <taxon>Desulfobacteria</taxon>
        <taxon>Desulfobacterales</taxon>
        <taxon>Desulfobacteraceae</taxon>
        <taxon>Desulfobacter</taxon>
    </lineage>
</organism>
<gene>
    <name evidence="2" type="ORF">HXW94_16505</name>
</gene>
<dbReference type="Gene3D" id="3.40.50.300">
    <property type="entry name" value="P-loop containing nucleotide triphosphate hydrolases"/>
    <property type="match status" value="1"/>
</dbReference>
<dbReference type="PANTHER" id="PTHR33295">
    <property type="entry name" value="ATPASE"/>
    <property type="match status" value="1"/>
</dbReference>
<protein>
    <submittedName>
        <fullName evidence="2">ATP-binding protein</fullName>
    </submittedName>
</protein>
<accession>A0A850TGD6</accession>
<feature type="domain" description="AAA+ ATPase" evidence="1">
    <location>
        <begin position="18"/>
        <end position="147"/>
    </location>
</feature>
<dbReference type="AlphaFoldDB" id="A0A850TGD6"/>
<dbReference type="SMART" id="SM00382">
    <property type="entry name" value="AAA"/>
    <property type="match status" value="1"/>
</dbReference>
<dbReference type="PANTHER" id="PTHR33295:SF7">
    <property type="entry name" value="ATPASE"/>
    <property type="match status" value="1"/>
</dbReference>
<dbReference type="GO" id="GO:0005524">
    <property type="term" value="F:ATP binding"/>
    <property type="evidence" value="ECO:0007669"/>
    <property type="project" value="UniProtKB-KW"/>
</dbReference>
<dbReference type="EMBL" id="JACADJ010000085">
    <property type="protein sequence ID" value="NWH06566.1"/>
    <property type="molecule type" value="Genomic_DNA"/>
</dbReference>
<evidence type="ECO:0000313" key="3">
    <source>
        <dbReference type="Proteomes" id="UP000553343"/>
    </source>
</evidence>
<comment type="caution">
    <text evidence="2">The sequence shown here is derived from an EMBL/GenBank/DDBJ whole genome shotgun (WGS) entry which is preliminary data.</text>
</comment>